<dbReference type="OrthoDB" id="47007at2759"/>
<dbReference type="PANTHER" id="PTHR44375:SF2">
    <property type="entry name" value="BETA-KETOACYL-ACP REDUCTASE-LIKE PROTEIN-RELATED"/>
    <property type="match status" value="1"/>
</dbReference>
<protein>
    <submittedName>
        <fullName evidence="3">Uncharacterized protein</fullName>
    </submittedName>
</protein>
<dbReference type="PRINTS" id="PR00080">
    <property type="entry name" value="SDRFAMILY"/>
</dbReference>
<dbReference type="AlphaFoldDB" id="A0A7I8LJQ7"/>
<dbReference type="InterPro" id="IPR036291">
    <property type="entry name" value="NAD(P)-bd_dom_sf"/>
</dbReference>
<name>A0A7I8LJQ7_SPIIN</name>
<dbReference type="FunFam" id="3.40.50.720:FF:000084">
    <property type="entry name" value="Short-chain dehydrogenase reductase"/>
    <property type="match status" value="1"/>
</dbReference>
<organism evidence="3 4">
    <name type="scientific">Spirodela intermedia</name>
    <name type="common">Intermediate duckweed</name>
    <dbReference type="NCBI Taxonomy" id="51605"/>
    <lineage>
        <taxon>Eukaryota</taxon>
        <taxon>Viridiplantae</taxon>
        <taxon>Streptophyta</taxon>
        <taxon>Embryophyta</taxon>
        <taxon>Tracheophyta</taxon>
        <taxon>Spermatophyta</taxon>
        <taxon>Magnoliopsida</taxon>
        <taxon>Liliopsida</taxon>
        <taxon>Araceae</taxon>
        <taxon>Lemnoideae</taxon>
        <taxon>Spirodela</taxon>
    </lineage>
</organism>
<dbReference type="InterPro" id="IPR020904">
    <property type="entry name" value="Sc_DH/Rdtase_CS"/>
</dbReference>
<sequence length="291" mass="30712">MEGAAEERRRRWPPWSSLEGKIVMVTGASSGIGRDFCLDLAAAGCRVVAATRRIDRLESLCAEINAREPPALRAVAVELDVSAEEATIAPAVERAWSAFGRIDSLVNNAGVRGGVNSPLKTPDGEWTNVFATSVPGSWLVAKHVCKLMRGAKLGGSVVNISLTSGISRGQLPRSAAYATSKTALNVMTKVMALELGAYNIGVNSISPGIFKSEITEALVKKKWLKDVAAKIIPLKTHGTVDPALTSLLRYLIHDASNYVTGNIFVVDAGAPSSQESPSSPLSKCGVISSSL</sequence>
<dbReference type="Proteomes" id="UP000663760">
    <property type="component" value="Chromosome 16"/>
</dbReference>
<dbReference type="SUPFAM" id="SSF51735">
    <property type="entry name" value="NAD(P)-binding Rossmann-fold domains"/>
    <property type="match status" value="1"/>
</dbReference>
<dbReference type="PRINTS" id="PR00081">
    <property type="entry name" value="GDHRDH"/>
</dbReference>
<evidence type="ECO:0000256" key="1">
    <source>
        <dbReference type="RuleBase" id="RU000363"/>
    </source>
</evidence>
<dbReference type="InterPro" id="IPR002347">
    <property type="entry name" value="SDR_fam"/>
</dbReference>
<feature type="region of interest" description="Disordered" evidence="2">
    <location>
        <begin position="270"/>
        <end position="291"/>
    </location>
</feature>
<keyword evidence="4" id="KW-1185">Reference proteome</keyword>
<dbReference type="PANTHER" id="PTHR44375">
    <property type="entry name" value="BETA-KETOACYL-ACP REDUCTASE-LIKE PROTEIN-RELATED"/>
    <property type="match status" value="1"/>
</dbReference>
<comment type="similarity">
    <text evidence="1">Belongs to the short-chain dehydrogenases/reductases (SDR) family.</text>
</comment>
<dbReference type="CDD" id="cd05233">
    <property type="entry name" value="SDR_c"/>
    <property type="match status" value="1"/>
</dbReference>
<evidence type="ECO:0000313" key="4">
    <source>
        <dbReference type="Proteomes" id="UP000663760"/>
    </source>
</evidence>
<dbReference type="PROSITE" id="PS00061">
    <property type="entry name" value="ADH_SHORT"/>
    <property type="match status" value="1"/>
</dbReference>
<gene>
    <name evidence="3" type="ORF">SI8410_16020173</name>
</gene>
<accession>A0A7I8LJQ7</accession>
<dbReference type="Gene3D" id="3.40.50.720">
    <property type="entry name" value="NAD(P)-binding Rossmann-like Domain"/>
    <property type="match status" value="1"/>
</dbReference>
<dbReference type="Pfam" id="PF00106">
    <property type="entry name" value="adh_short"/>
    <property type="match status" value="1"/>
</dbReference>
<evidence type="ECO:0000313" key="3">
    <source>
        <dbReference type="EMBL" id="CAA7409495.1"/>
    </source>
</evidence>
<evidence type="ECO:0000256" key="2">
    <source>
        <dbReference type="SAM" id="MobiDB-lite"/>
    </source>
</evidence>
<dbReference type="EMBL" id="LR746279">
    <property type="protein sequence ID" value="CAA7409495.1"/>
    <property type="molecule type" value="Genomic_DNA"/>
</dbReference>
<proteinExistence type="inferred from homology"/>
<reference evidence="3" key="1">
    <citation type="submission" date="2020-02" db="EMBL/GenBank/DDBJ databases">
        <authorList>
            <person name="Scholz U."/>
            <person name="Mascher M."/>
            <person name="Fiebig A."/>
        </authorList>
    </citation>
    <scope>NUCLEOTIDE SEQUENCE</scope>
</reference>
<feature type="compositionally biased region" description="Low complexity" evidence="2">
    <location>
        <begin position="271"/>
        <end position="282"/>
    </location>
</feature>